<evidence type="ECO:0000256" key="2">
    <source>
        <dbReference type="SAM" id="MobiDB-lite"/>
    </source>
</evidence>
<dbReference type="InterPro" id="IPR036188">
    <property type="entry name" value="FAD/NAD-bd_sf"/>
</dbReference>
<dbReference type="GO" id="GO:0016192">
    <property type="term" value="P:vesicle-mediated transport"/>
    <property type="evidence" value="ECO:0007669"/>
    <property type="project" value="TreeGrafter"/>
</dbReference>
<dbReference type="PANTHER" id="PTHR11787:SF4">
    <property type="entry name" value="CHM, RAB ESCORT PROTEIN 1"/>
    <property type="match status" value="1"/>
</dbReference>
<dbReference type="STRING" id="1314778.A0A5C3NW83"/>
<dbReference type="AlphaFoldDB" id="A0A5C3NW83"/>
<dbReference type="InParanoid" id="A0A5C3NW83"/>
<dbReference type="Gene3D" id="1.10.405.10">
    <property type="entry name" value="Guanine Nucleotide Dissociation Inhibitor, domain 1"/>
    <property type="match status" value="1"/>
</dbReference>
<feature type="compositionally biased region" description="Basic and acidic residues" evidence="2">
    <location>
        <begin position="559"/>
        <end position="572"/>
    </location>
</feature>
<comment type="similarity">
    <text evidence="1">Belongs to the Rab GDI family.</text>
</comment>
<dbReference type="GO" id="GO:0005829">
    <property type="term" value="C:cytosol"/>
    <property type="evidence" value="ECO:0007669"/>
    <property type="project" value="TreeGrafter"/>
</dbReference>
<dbReference type="Pfam" id="PF00996">
    <property type="entry name" value="GDI"/>
    <property type="match status" value="1"/>
</dbReference>
<dbReference type="Gene3D" id="3.50.50.60">
    <property type="entry name" value="FAD/NAD(P)-binding domain"/>
    <property type="match status" value="1"/>
</dbReference>
<dbReference type="Proteomes" id="UP000308197">
    <property type="component" value="Unassembled WGS sequence"/>
</dbReference>
<dbReference type="GO" id="GO:0005092">
    <property type="term" value="F:GDP-dissociation inhibitor activity"/>
    <property type="evidence" value="ECO:0007669"/>
    <property type="project" value="InterPro"/>
</dbReference>
<dbReference type="GO" id="GO:0005968">
    <property type="term" value="C:Rab-protein geranylgeranyltransferase complex"/>
    <property type="evidence" value="ECO:0007669"/>
    <property type="project" value="TreeGrafter"/>
</dbReference>
<protein>
    <submittedName>
        <fullName evidence="3">FAD/NAD(P)-binding domain-containing protein</fullName>
    </submittedName>
</protein>
<gene>
    <name evidence="3" type="ORF">K466DRAFT_591113</name>
</gene>
<keyword evidence="4" id="KW-1185">Reference proteome</keyword>
<reference evidence="3 4" key="1">
    <citation type="journal article" date="2019" name="Nat. Ecol. Evol.">
        <title>Megaphylogeny resolves global patterns of mushroom evolution.</title>
        <authorList>
            <person name="Varga T."/>
            <person name="Krizsan K."/>
            <person name="Foldi C."/>
            <person name="Dima B."/>
            <person name="Sanchez-Garcia M."/>
            <person name="Sanchez-Ramirez S."/>
            <person name="Szollosi G.J."/>
            <person name="Szarkandi J.G."/>
            <person name="Papp V."/>
            <person name="Albert L."/>
            <person name="Andreopoulos W."/>
            <person name="Angelini C."/>
            <person name="Antonin V."/>
            <person name="Barry K.W."/>
            <person name="Bougher N.L."/>
            <person name="Buchanan P."/>
            <person name="Buyck B."/>
            <person name="Bense V."/>
            <person name="Catcheside P."/>
            <person name="Chovatia M."/>
            <person name="Cooper J."/>
            <person name="Damon W."/>
            <person name="Desjardin D."/>
            <person name="Finy P."/>
            <person name="Geml J."/>
            <person name="Haridas S."/>
            <person name="Hughes K."/>
            <person name="Justo A."/>
            <person name="Karasinski D."/>
            <person name="Kautmanova I."/>
            <person name="Kiss B."/>
            <person name="Kocsube S."/>
            <person name="Kotiranta H."/>
            <person name="LaButti K.M."/>
            <person name="Lechner B.E."/>
            <person name="Liimatainen K."/>
            <person name="Lipzen A."/>
            <person name="Lukacs Z."/>
            <person name="Mihaltcheva S."/>
            <person name="Morgado L.N."/>
            <person name="Niskanen T."/>
            <person name="Noordeloos M.E."/>
            <person name="Ohm R.A."/>
            <person name="Ortiz-Santana B."/>
            <person name="Ovrebo C."/>
            <person name="Racz N."/>
            <person name="Riley R."/>
            <person name="Savchenko A."/>
            <person name="Shiryaev A."/>
            <person name="Soop K."/>
            <person name="Spirin V."/>
            <person name="Szebenyi C."/>
            <person name="Tomsovsky M."/>
            <person name="Tulloss R.E."/>
            <person name="Uehling J."/>
            <person name="Grigoriev I.V."/>
            <person name="Vagvolgyi C."/>
            <person name="Papp T."/>
            <person name="Martin F.M."/>
            <person name="Miettinen O."/>
            <person name="Hibbett D.S."/>
            <person name="Nagy L.G."/>
        </authorList>
    </citation>
    <scope>NUCLEOTIDE SEQUENCE [LARGE SCALE GENOMIC DNA]</scope>
    <source>
        <strain evidence="3 4">HHB13444</strain>
    </source>
</reference>
<evidence type="ECO:0000313" key="3">
    <source>
        <dbReference type="EMBL" id="TFK81625.1"/>
    </source>
</evidence>
<proteinExistence type="inferred from homology"/>
<accession>A0A5C3NW83</accession>
<dbReference type="PANTHER" id="PTHR11787">
    <property type="entry name" value="RAB GDP-DISSOCIATION INHIBITOR"/>
    <property type="match status" value="1"/>
</dbReference>
<dbReference type="SUPFAM" id="SSF51905">
    <property type="entry name" value="FAD/NAD(P)-binding domain"/>
    <property type="match status" value="1"/>
</dbReference>
<dbReference type="InterPro" id="IPR018203">
    <property type="entry name" value="GDP_dissociation_inhibitor"/>
</dbReference>
<feature type="compositionally biased region" description="Acidic residues" evidence="2">
    <location>
        <begin position="588"/>
        <end position="597"/>
    </location>
</feature>
<dbReference type="GO" id="GO:0005634">
    <property type="term" value="C:nucleus"/>
    <property type="evidence" value="ECO:0007669"/>
    <property type="project" value="TreeGrafter"/>
</dbReference>
<dbReference type="PRINTS" id="PR00891">
    <property type="entry name" value="RABGDIREP"/>
</dbReference>
<evidence type="ECO:0000313" key="4">
    <source>
        <dbReference type="Proteomes" id="UP000308197"/>
    </source>
</evidence>
<organism evidence="3 4">
    <name type="scientific">Polyporus arcularius HHB13444</name>
    <dbReference type="NCBI Taxonomy" id="1314778"/>
    <lineage>
        <taxon>Eukaryota</taxon>
        <taxon>Fungi</taxon>
        <taxon>Dikarya</taxon>
        <taxon>Basidiomycota</taxon>
        <taxon>Agaricomycotina</taxon>
        <taxon>Agaricomycetes</taxon>
        <taxon>Polyporales</taxon>
        <taxon>Polyporaceae</taxon>
        <taxon>Polyporus</taxon>
    </lineage>
</organism>
<feature type="region of interest" description="Disordered" evidence="2">
    <location>
        <begin position="550"/>
        <end position="597"/>
    </location>
</feature>
<name>A0A5C3NW83_9APHY</name>
<dbReference type="EMBL" id="ML211579">
    <property type="protein sequence ID" value="TFK81625.1"/>
    <property type="molecule type" value="Genomic_DNA"/>
</dbReference>
<feature type="region of interest" description="Disordered" evidence="2">
    <location>
        <begin position="372"/>
        <end position="401"/>
    </location>
</feature>
<sequence length="597" mass="64129">MLSTSTVADGGQVDMDFDVVVLGTGLSESIVAAALSKAGYKVAHLDTNQYYGGDEASLTLDELAEWADARAHPGDGPSSSDYLANQRARYTSLSRSPTIPPQSRQYSVSLAPSIVPSIGPHIESLIASGVSRYGQFKLLEKVAVYDRPGYVQSVPGGKEDVFKSKALSLVDKRRLMRFLMFAAGDFEGKKELEGKEQMPFVQYLRDVFSLKDQAASAIAYALAFCASAEEPTLPAMQRIRQYLRSAGRYGTSPFLVGHYGGLGETAQGFCRTSAVKGGTYILGRRVVSVESSPDDPPEDEKASFASRPASARYSVKLEDFDEQLIAKVLVSSPDYVPYSLGGTVPANSGPSQQPTHAVARCIAIIDKPLVFTPSEDDTSSADVDGPTEGAEDDLSEKPQPPKYDVDTALLVFPPGSLPNGSTMAAHVLVTGDGSMSAPTGRYIVNISLPLSSESMSSSSAEDLLRPYLEATLSLTVPPSSPPDTNPATPLFSLFYIHHVLMRASPSSSKNSSSIIITPPCRPHLPLIADQATEHAETMFWKAVEQLKAAGVQRTVPTEDVEKGDGEVEKAEPEEVSQDIDSFWPPLDALEDETSDEW</sequence>
<dbReference type="Gene3D" id="3.30.519.10">
    <property type="entry name" value="Guanine Nucleotide Dissociation Inhibitor, domain 2"/>
    <property type="match status" value="1"/>
</dbReference>
<dbReference type="GO" id="GO:0007264">
    <property type="term" value="P:small GTPase-mediated signal transduction"/>
    <property type="evidence" value="ECO:0007669"/>
    <property type="project" value="InterPro"/>
</dbReference>
<evidence type="ECO:0000256" key="1">
    <source>
        <dbReference type="ARBA" id="ARBA00005593"/>
    </source>
</evidence>